<keyword evidence="2" id="KW-1185">Reference proteome</keyword>
<proteinExistence type="predicted"/>
<dbReference type="EMBL" id="CP104064">
    <property type="protein sequence ID" value="WAH36454.1"/>
    <property type="molecule type" value="Genomic_DNA"/>
</dbReference>
<name>A0ABY6Z0R4_9BACL</name>
<organism evidence="1 2">
    <name type="scientific">Alicyclobacillus dauci</name>
    <dbReference type="NCBI Taxonomy" id="1475485"/>
    <lineage>
        <taxon>Bacteria</taxon>
        <taxon>Bacillati</taxon>
        <taxon>Bacillota</taxon>
        <taxon>Bacilli</taxon>
        <taxon>Bacillales</taxon>
        <taxon>Alicyclobacillaceae</taxon>
        <taxon>Alicyclobacillus</taxon>
    </lineage>
</organism>
<sequence>MSDTIRFSANDHDYTIHTRVPKGSTNGFCMEFQVEAGTERYRPFWPVLYPSQSRTRLGINSIDGSPRLSAKHRNSLTSKWSACIHNRDRVKVTE</sequence>
<protein>
    <submittedName>
        <fullName evidence="1">Uncharacterized protein</fullName>
    </submittedName>
</protein>
<accession>A0ABY6Z0R4</accession>
<dbReference type="Proteomes" id="UP001164803">
    <property type="component" value="Chromosome"/>
</dbReference>
<evidence type="ECO:0000313" key="1">
    <source>
        <dbReference type="EMBL" id="WAH36454.1"/>
    </source>
</evidence>
<dbReference type="RefSeq" id="WP_268043795.1">
    <property type="nucleotide sequence ID" value="NZ_CP104064.1"/>
</dbReference>
<gene>
    <name evidence="1" type="ORF">NZD86_19895</name>
</gene>
<reference evidence="1" key="1">
    <citation type="submission" date="2022-08" db="EMBL/GenBank/DDBJ databases">
        <title>Alicyclobacillus dauci DSM2870, complete genome.</title>
        <authorList>
            <person name="Wang Q."/>
            <person name="Cai R."/>
            <person name="Wang Z."/>
        </authorList>
    </citation>
    <scope>NUCLEOTIDE SEQUENCE</scope>
    <source>
        <strain evidence="1">DSM 28700</strain>
    </source>
</reference>
<evidence type="ECO:0000313" key="2">
    <source>
        <dbReference type="Proteomes" id="UP001164803"/>
    </source>
</evidence>